<evidence type="ECO:0000256" key="3">
    <source>
        <dbReference type="ARBA" id="ARBA00022517"/>
    </source>
</evidence>
<dbReference type="InterPro" id="IPR015946">
    <property type="entry name" value="KH_dom-like_a/b"/>
</dbReference>
<dbReference type="CDD" id="cd01894">
    <property type="entry name" value="EngA1"/>
    <property type="match status" value="1"/>
</dbReference>
<dbReference type="PRINTS" id="PR00326">
    <property type="entry name" value="GTP1OBG"/>
</dbReference>
<dbReference type="FunFam" id="3.40.50.300:FF:000057">
    <property type="entry name" value="GTPase Der"/>
    <property type="match status" value="1"/>
</dbReference>
<evidence type="ECO:0000256" key="4">
    <source>
        <dbReference type="ARBA" id="ARBA00022737"/>
    </source>
</evidence>
<dbReference type="InterPro" id="IPR032859">
    <property type="entry name" value="KH_dom-like"/>
</dbReference>
<dbReference type="SUPFAM" id="SSF52540">
    <property type="entry name" value="P-loop containing nucleoside triphosphate hydrolases"/>
    <property type="match status" value="2"/>
</dbReference>
<dbReference type="Gene3D" id="3.30.300.20">
    <property type="match status" value="1"/>
</dbReference>
<reference evidence="9" key="1">
    <citation type="submission" date="2019-06" db="EMBL/GenBank/DDBJ databases">
        <authorList>
            <person name="Murdoch R.W."/>
            <person name="Fathepure B."/>
        </authorList>
    </citation>
    <scope>NUCLEOTIDE SEQUENCE</scope>
</reference>
<organism evidence="9">
    <name type="scientific">uncultured organism</name>
    <dbReference type="NCBI Taxonomy" id="155900"/>
    <lineage>
        <taxon>unclassified sequences</taxon>
        <taxon>environmental samples</taxon>
    </lineage>
</organism>
<dbReference type="InterPro" id="IPR027417">
    <property type="entry name" value="P-loop_NTPase"/>
</dbReference>
<dbReference type="EMBL" id="MN079090">
    <property type="protein sequence ID" value="QEA04868.1"/>
    <property type="molecule type" value="Genomic_DNA"/>
</dbReference>
<dbReference type="HAMAP" id="MF_00195">
    <property type="entry name" value="GTPase_Der"/>
    <property type="match status" value="1"/>
</dbReference>
<proteinExistence type="inferred from homology"/>
<feature type="domain" description="EngA-type G" evidence="8">
    <location>
        <begin position="3"/>
        <end position="166"/>
    </location>
</feature>
<dbReference type="PANTHER" id="PTHR43834:SF6">
    <property type="entry name" value="GTPASE DER"/>
    <property type="match status" value="1"/>
</dbReference>
<dbReference type="Pfam" id="PF14714">
    <property type="entry name" value="KH_dom-like"/>
    <property type="match status" value="1"/>
</dbReference>
<evidence type="ECO:0000256" key="5">
    <source>
        <dbReference type="ARBA" id="ARBA00022741"/>
    </source>
</evidence>
<keyword evidence="4" id="KW-0677">Repeat</keyword>
<dbReference type="PANTHER" id="PTHR43834">
    <property type="entry name" value="GTPASE DER"/>
    <property type="match status" value="1"/>
</dbReference>
<protein>
    <recommendedName>
        <fullName evidence="2">GTPase Der</fullName>
    </recommendedName>
    <alternativeName>
        <fullName evidence="7">GTP-binding protein EngA</fullName>
    </alternativeName>
</protein>
<keyword evidence="6" id="KW-0342">GTP-binding</keyword>
<dbReference type="NCBIfam" id="TIGR03594">
    <property type="entry name" value="GTPase_EngA"/>
    <property type="match status" value="1"/>
</dbReference>
<accession>A0A5B8RAA3</accession>
<keyword evidence="3" id="KW-0690">Ribosome biogenesis</keyword>
<dbReference type="NCBIfam" id="TIGR00231">
    <property type="entry name" value="small_GTP"/>
    <property type="match status" value="2"/>
</dbReference>
<dbReference type="GO" id="GO:0042254">
    <property type="term" value="P:ribosome biogenesis"/>
    <property type="evidence" value="ECO:0007669"/>
    <property type="project" value="UniProtKB-KW"/>
</dbReference>
<name>A0A5B8RAA3_9ZZZZ</name>
<dbReference type="FunFam" id="3.40.50.300:FF:000040">
    <property type="entry name" value="GTPase Der"/>
    <property type="match status" value="1"/>
</dbReference>
<comment type="similarity">
    <text evidence="1">Belongs to the TRAFAC class TrmE-Era-EngA-EngB-Septin-like GTPase superfamily. EngA (Der) GTPase family.</text>
</comment>
<dbReference type="InterPro" id="IPR016484">
    <property type="entry name" value="GTPase_Der"/>
</dbReference>
<evidence type="ECO:0000256" key="2">
    <source>
        <dbReference type="ARBA" id="ARBA00020953"/>
    </source>
</evidence>
<dbReference type="Gene3D" id="3.40.50.300">
    <property type="entry name" value="P-loop containing nucleotide triphosphate hydrolases"/>
    <property type="match status" value="2"/>
</dbReference>
<dbReference type="InterPro" id="IPR031166">
    <property type="entry name" value="G_ENGA"/>
</dbReference>
<dbReference type="SMART" id="SM00382">
    <property type="entry name" value="AAA"/>
    <property type="match status" value="2"/>
</dbReference>
<dbReference type="FunFam" id="3.30.300.20:FF:000004">
    <property type="entry name" value="GTPase Der"/>
    <property type="match status" value="1"/>
</dbReference>
<dbReference type="InterPro" id="IPR003593">
    <property type="entry name" value="AAA+_ATPase"/>
</dbReference>
<keyword evidence="5" id="KW-0547">Nucleotide-binding</keyword>
<evidence type="ECO:0000259" key="8">
    <source>
        <dbReference type="PROSITE" id="PS51712"/>
    </source>
</evidence>
<evidence type="ECO:0000256" key="1">
    <source>
        <dbReference type="ARBA" id="ARBA00008279"/>
    </source>
</evidence>
<dbReference type="InterPro" id="IPR006073">
    <property type="entry name" value="GTP-bd"/>
</dbReference>
<dbReference type="CDD" id="cd01895">
    <property type="entry name" value="EngA2"/>
    <property type="match status" value="1"/>
</dbReference>
<dbReference type="AlphaFoldDB" id="A0A5B8RAA3"/>
<dbReference type="PROSITE" id="PS51712">
    <property type="entry name" value="G_ENGA"/>
    <property type="match status" value="2"/>
</dbReference>
<feature type="domain" description="EngA-type G" evidence="8">
    <location>
        <begin position="180"/>
        <end position="353"/>
    </location>
</feature>
<evidence type="ECO:0000256" key="6">
    <source>
        <dbReference type="ARBA" id="ARBA00023134"/>
    </source>
</evidence>
<dbReference type="GO" id="GO:0005525">
    <property type="term" value="F:GTP binding"/>
    <property type="evidence" value="ECO:0007669"/>
    <property type="project" value="UniProtKB-KW"/>
</dbReference>
<dbReference type="Pfam" id="PF01926">
    <property type="entry name" value="MMR_HSR1"/>
    <property type="match status" value="2"/>
</dbReference>
<dbReference type="GO" id="GO:0043022">
    <property type="term" value="F:ribosome binding"/>
    <property type="evidence" value="ECO:0007669"/>
    <property type="project" value="TreeGrafter"/>
</dbReference>
<gene>
    <name evidence="9" type="primary">der</name>
    <name evidence="9" type="ORF">KBTEX_01184</name>
</gene>
<dbReference type="InterPro" id="IPR005225">
    <property type="entry name" value="Small_GTP-bd"/>
</dbReference>
<evidence type="ECO:0000313" key="9">
    <source>
        <dbReference type="EMBL" id="QEA04868.1"/>
    </source>
</evidence>
<dbReference type="PIRSF" id="PIRSF006485">
    <property type="entry name" value="GTP-binding_EngA"/>
    <property type="match status" value="1"/>
</dbReference>
<sequence>MDPVIALVGRPNVGKSTLFNYLTRSRDALVADYPGLTRDRQYGLGRVGGRAYIVVDTGGIGEDEAGINEGMQGQARQAVAEADAVLLLVDGRTGLTGADETLAATLRRAGKSVWLVVNKTDGVDPRLAVTDFHTLGVGEPRAIAAAHGRGVPALMDEVLAALPAEGAGDHPPVDESPDAIRVAVVGRPNVGKSTLINRILGEDRVLVYDMPGTTRDSIFIPFERDGQAYTLIDTAGVRRRARVHEAVEKFSIVKTLQAIEAAHVVVMVVDAQGLASEQDAHLIGHVLEAGRALVLTVNKWDGLDEGHRNEVRRSLDVKLGFLDFARVHFISALHGTGVGLLYDAIGQAYAAAMAELETPRLNQILADATAAHAPPLVRGRRVKLRYAHQGGRNPPVIVIHGNQTARLPEAYRRYLSNTFRRELDLWGTPLRLEFRTGDNPYADRANTLSARQRARRRRLMQHVKRQKSKRGGKGR</sequence>
<evidence type="ECO:0000256" key="7">
    <source>
        <dbReference type="ARBA" id="ARBA00032345"/>
    </source>
</evidence>